<keyword evidence="4" id="KW-1185">Reference proteome</keyword>
<evidence type="ECO:0000313" key="4">
    <source>
        <dbReference type="Proteomes" id="UP001341840"/>
    </source>
</evidence>
<evidence type="ECO:0000313" key="3">
    <source>
        <dbReference type="EMBL" id="MED6111091.1"/>
    </source>
</evidence>
<protein>
    <recommendedName>
        <fullName evidence="5">Transmembrane protein</fullName>
    </recommendedName>
</protein>
<keyword evidence="2" id="KW-0472">Membrane</keyword>
<proteinExistence type="predicted"/>
<dbReference type="SUPFAM" id="SSF57850">
    <property type="entry name" value="RING/U-box"/>
    <property type="match status" value="1"/>
</dbReference>
<accession>A0ABU6QGL6</accession>
<comment type="caution">
    <text evidence="3">The sequence shown here is derived from an EMBL/GenBank/DDBJ whole genome shotgun (WGS) entry which is preliminary data.</text>
</comment>
<evidence type="ECO:0000256" key="1">
    <source>
        <dbReference type="SAM" id="MobiDB-lite"/>
    </source>
</evidence>
<sequence>MVTTSVMEIATQEEEEENRDLMFCFQVKLRNENGCYCGCFGVMTRGVGGRRLNSTEKGMPTREGNRTKRSGRSLTRRRLERGEGKIEKMDPSLYGFCSGSGQGRRIGSGKKEYGSRSEFPGLFWAWVGSKRCPVCLVFLFQGVCLRCALVFCMSCVLCTQVFWSGTFSLWNFS</sequence>
<keyword evidence="2" id="KW-1133">Transmembrane helix</keyword>
<name>A0ABU6QGL6_9FABA</name>
<feature type="transmembrane region" description="Helical" evidence="2">
    <location>
        <begin position="136"/>
        <end position="163"/>
    </location>
</feature>
<keyword evidence="2" id="KW-0812">Transmembrane</keyword>
<reference evidence="3 4" key="1">
    <citation type="journal article" date="2023" name="Plants (Basel)">
        <title>Bridging the Gap: Combining Genomics and Transcriptomics Approaches to Understand Stylosanthes scabra, an Orphan Legume from the Brazilian Caatinga.</title>
        <authorList>
            <person name="Ferreira-Neto J.R.C."/>
            <person name="da Silva M.D."/>
            <person name="Binneck E."/>
            <person name="de Melo N.F."/>
            <person name="da Silva R.H."/>
            <person name="de Melo A.L.T.M."/>
            <person name="Pandolfi V."/>
            <person name="Bustamante F.O."/>
            <person name="Brasileiro-Vidal A.C."/>
            <person name="Benko-Iseppon A.M."/>
        </authorList>
    </citation>
    <scope>NUCLEOTIDE SEQUENCE [LARGE SCALE GENOMIC DNA]</scope>
    <source>
        <tissue evidence="3">Leaves</tissue>
    </source>
</reference>
<dbReference type="EMBL" id="JASCZI010000330">
    <property type="protein sequence ID" value="MED6111091.1"/>
    <property type="molecule type" value="Genomic_DNA"/>
</dbReference>
<gene>
    <name evidence="3" type="ORF">PIB30_049292</name>
</gene>
<organism evidence="3 4">
    <name type="scientific">Stylosanthes scabra</name>
    <dbReference type="NCBI Taxonomy" id="79078"/>
    <lineage>
        <taxon>Eukaryota</taxon>
        <taxon>Viridiplantae</taxon>
        <taxon>Streptophyta</taxon>
        <taxon>Embryophyta</taxon>
        <taxon>Tracheophyta</taxon>
        <taxon>Spermatophyta</taxon>
        <taxon>Magnoliopsida</taxon>
        <taxon>eudicotyledons</taxon>
        <taxon>Gunneridae</taxon>
        <taxon>Pentapetalae</taxon>
        <taxon>rosids</taxon>
        <taxon>fabids</taxon>
        <taxon>Fabales</taxon>
        <taxon>Fabaceae</taxon>
        <taxon>Papilionoideae</taxon>
        <taxon>50 kb inversion clade</taxon>
        <taxon>dalbergioids sensu lato</taxon>
        <taxon>Dalbergieae</taxon>
        <taxon>Pterocarpus clade</taxon>
        <taxon>Stylosanthes</taxon>
    </lineage>
</organism>
<evidence type="ECO:0000256" key="2">
    <source>
        <dbReference type="SAM" id="Phobius"/>
    </source>
</evidence>
<evidence type="ECO:0008006" key="5">
    <source>
        <dbReference type="Google" id="ProtNLM"/>
    </source>
</evidence>
<dbReference type="Proteomes" id="UP001341840">
    <property type="component" value="Unassembled WGS sequence"/>
</dbReference>
<feature type="region of interest" description="Disordered" evidence="1">
    <location>
        <begin position="51"/>
        <end position="75"/>
    </location>
</feature>